<keyword evidence="9" id="KW-1133">Transmembrane helix</keyword>
<dbReference type="EC" id="1.14.14.17" evidence="5 12"/>
<dbReference type="Proteomes" id="UP000594263">
    <property type="component" value="Unplaced"/>
</dbReference>
<evidence type="ECO:0000259" key="14">
    <source>
        <dbReference type="Pfam" id="PF08491"/>
    </source>
</evidence>
<evidence type="ECO:0000256" key="4">
    <source>
        <dbReference type="ARBA" id="ARBA00008802"/>
    </source>
</evidence>
<dbReference type="InterPro" id="IPR013698">
    <property type="entry name" value="Squalene_epoxidase"/>
</dbReference>
<evidence type="ECO:0000259" key="13">
    <source>
        <dbReference type="Pfam" id="PF01266"/>
    </source>
</evidence>
<accession>A0A7N0T4V2</accession>
<dbReference type="GO" id="GO:0016020">
    <property type="term" value="C:membrane"/>
    <property type="evidence" value="ECO:0007669"/>
    <property type="project" value="UniProtKB-SubCell"/>
</dbReference>
<dbReference type="Pfam" id="PF01266">
    <property type="entry name" value="DAO"/>
    <property type="match status" value="1"/>
</dbReference>
<comment type="cofactor">
    <cofactor evidence="1 12">
        <name>FAD</name>
        <dbReference type="ChEBI" id="CHEBI:57692"/>
    </cofactor>
</comment>
<dbReference type="EnsemblPlants" id="Kaladp0022s0110.1.v1.1">
    <property type="protein sequence ID" value="Kaladp0022s0110.1.v1.1"/>
    <property type="gene ID" value="Kaladp0022s0110.v1.1"/>
</dbReference>
<dbReference type="InterPro" id="IPR006076">
    <property type="entry name" value="FAD-dep_OxRdtase"/>
</dbReference>
<evidence type="ECO:0000256" key="3">
    <source>
        <dbReference type="ARBA" id="ARBA00005018"/>
    </source>
</evidence>
<name>A0A7N0T4V2_KALFE</name>
<dbReference type="SUPFAM" id="SSF51905">
    <property type="entry name" value="FAD/NAD(P)-binding domain"/>
    <property type="match status" value="1"/>
</dbReference>
<keyword evidence="11" id="KW-0472">Membrane</keyword>
<evidence type="ECO:0000256" key="7">
    <source>
        <dbReference type="ARBA" id="ARBA00022692"/>
    </source>
</evidence>
<keyword evidence="6 12" id="KW-0285">Flavoprotein</keyword>
<dbReference type="InterPro" id="IPR036188">
    <property type="entry name" value="FAD/NAD-bd_sf"/>
</dbReference>
<evidence type="ECO:0000256" key="10">
    <source>
        <dbReference type="ARBA" id="ARBA00023002"/>
    </source>
</evidence>
<keyword evidence="16" id="KW-1185">Reference proteome</keyword>
<dbReference type="FunFam" id="3.50.50.60:FF:000074">
    <property type="entry name" value="Squalene monooxygenase 2"/>
    <property type="match status" value="1"/>
</dbReference>
<dbReference type="OMA" id="FSYSEIC"/>
<reference evidence="15" key="1">
    <citation type="submission" date="2021-01" db="UniProtKB">
        <authorList>
            <consortium name="EnsemblPlants"/>
        </authorList>
    </citation>
    <scope>IDENTIFICATION</scope>
</reference>
<evidence type="ECO:0000313" key="15">
    <source>
        <dbReference type="EnsemblPlants" id="Kaladp0022s0110.1.v1.1"/>
    </source>
</evidence>
<evidence type="ECO:0000256" key="2">
    <source>
        <dbReference type="ARBA" id="ARBA00004141"/>
    </source>
</evidence>
<dbReference type="PANTHER" id="PTHR10835:SF0">
    <property type="entry name" value="SQUALENE MONOOXYGENASE"/>
    <property type="match status" value="1"/>
</dbReference>
<sequence>MVYGAREDGGRDGGVIESLDMIRNGSRNGTSSQPGIFKGHADVIIVGAGVAGAALAHTLAKDGRRVHVIERDLSEQDRIVGELLQPGGHLKLVELGLEDCVDKIDSQRVYGYVLFLDGKTATLSYPTQNYASDVAGRGFHNGRFVQRLRQKAASHPNVKVQQGTVTSLIEENGTIKGVRYKTKADGDRVLTAHAPLTVVCDGCFSNLRRSLCYPKIEVSSYFVGVVLEDCELPFANHGHLILADPSPVIFYPISSTEVRYLVDVPGQKLPSLSNGDMAHYLKSAIAPQLPAELQKAFISAVDKGNIKSIPCRSMPATARPTPGAILLGDSLNMRHPSTGGGVSVALYDIVILRDLLRPLTSLNDSPALCTYLESFYIRRKPAASTINAMADALYKVISPPPDLTAQMMRKACFDYLRLRDIFTFLGVSLFSCLNPSPYALVLHFSAVAFFAVGRELLPYPSPHRLLISAKMLQKAAKIVLPSISAEGVREMFFPATVPAFYRKPPPSLTHEFAD</sequence>
<dbReference type="GO" id="GO:0005783">
    <property type="term" value="C:endoplasmic reticulum"/>
    <property type="evidence" value="ECO:0007669"/>
    <property type="project" value="TreeGrafter"/>
</dbReference>
<organism evidence="15 16">
    <name type="scientific">Kalanchoe fedtschenkoi</name>
    <name type="common">Lavender scallops</name>
    <name type="synonym">South American air plant</name>
    <dbReference type="NCBI Taxonomy" id="63787"/>
    <lineage>
        <taxon>Eukaryota</taxon>
        <taxon>Viridiplantae</taxon>
        <taxon>Streptophyta</taxon>
        <taxon>Embryophyta</taxon>
        <taxon>Tracheophyta</taxon>
        <taxon>Spermatophyta</taxon>
        <taxon>Magnoliopsida</taxon>
        <taxon>eudicotyledons</taxon>
        <taxon>Gunneridae</taxon>
        <taxon>Pentapetalae</taxon>
        <taxon>Saxifragales</taxon>
        <taxon>Crassulaceae</taxon>
        <taxon>Kalanchoe</taxon>
    </lineage>
</organism>
<comment type="subcellular location">
    <subcellularLocation>
        <location evidence="2 12">Membrane</location>
        <topology evidence="2 12">Multi-pass membrane protein</topology>
    </subcellularLocation>
</comment>
<comment type="pathway">
    <text evidence="3">Terpene metabolism; lanosterol biosynthesis; lanosterol from farnesyl diphosphate: step 2/3.</text>
</comment>
<keyword evidence="10 12" id="KW-0560">Oxidoreductase</keyword>
<dbReference type="Pfam" id="PF08491">
    <property type="entry name" value="SE"/>
    <property type="match status" value="1"/>
</dbReference>
<dbReference type="PANTHER" id="PTHR10835">
    <property type="entry name" value="SQUALENE MONOOXYGENASE"/>
    <property type="match status" value="1"/>
</dbReference>
<comment type="function">
    <text evidence="12">Catalyzes the stereospecific oxidation of squalene to (S)-2,3-epoxysqualene, and is considered to be a rate-limiting enzyme in steroid biosynthesis.</text>
</comment>
<keyword evidence="7" id="KW-0812">Transmembrane</keyword>
<dbReference type="PRINTS" id="PR00420">
    <property type="entry name" value="RNGMNOXGNASE"/>
</dbReference>
<feature type="domain" description="FAD dependent oxidoreductase" evidence="13">
    <location>
        <begin position="42"/>
        <end position="72"/>
    </location>
</feature>
<comment type="catalytic activity">
    <reaction evidence="12">
        <text>squalene + reduced [NADPH--hemoprotein reductase] + O2 = (S)-2,3-epoxysqualene + oxidized [NADPH--hemoprotein reductase] + H2O + H(+)</text>
        <dbReference type="Rhea" id="RHEA:25282"/>
        <dbReference type="Rhea" id="RHEA-COMP:11964"/>
        <dbReference type="Rhea" id="RHEA-COMP:11965"/>
        <dbReference type="ChEBI" id="CHEBI:15377"/>
        <dbReference type="ChEBI" id="CHEBI:15378"/>
        <dbReference type="ChEBI" id="CHEBI:15379"/>
        <dbReference type="ChEBI" id="CHEBI:15440"/>
        <dbReference type="ChEBI" id="CHEBI:15441"/>
        <dbReference type="ChEBI" id="CHEBI:57618"/>
        <dbReference type="ChEBI" id="CHEBI:58210"/>
        <dbReference type="EC" id="1.14.14.17"/>
    </reaction>
</comment>
<dbReference type="UniPathway" id="UPA00767">
    <property type="reaction ID" value="UER00752"/>
</dbReference>
<evidence type="ECO:0000256" key="9">
    <source>
        <dbReference type="ARBA" id="ARBA00022989"/>
    </source>
</evidence>
<proteinExistence type="inferred from homology"/>
<feature type="domain" description="Squalene epoxidase" evidence="14">
    <location>
        <begin position="193"/>
        <end position="462"/>
    </location>
</feature>
<evidence type="ECO:0000256" key="8">
    <source>
        <dbReference type="ARBA" id="ARBA00022827"/>
    </source>
</evidence>
<evidence type="ECO:0000256" key="1">
    <source>
        <dbReference type="ARBA" id="ARBA00001974"/>
    </source>
</evidence>
<evidence type="ECO:0000256" key="6">
    <source>
        <dbReference type="ARBA" id="ARBA00022630"/>
    </source>
</evidence>
<dbReference type="GO" id="GO:0009725">
    <property type="term" value="P:response to hormone"/>
    <property type="evidence" value="ECO:0007669"/>
    <property type="project" value="UniProtKB-ARBA"/>
</dbReference>
<keyword evidence="8 12" id="KW-0274">FAD</keyword>
<evidence type="ECO:0000313" key="16">
    <source>
        <dbReference type="Proteomes" id="UP000594263"/>
    </source>
</evidence>
<dbReference type="AlphaFoldDB" id="A0A7N0T4V2"/>
<dbReference type="Gene3D" id="3.50.50.60">
    <property type="entry name" value="FAD/NAD(P)-binding domain"/>
    <property type="match status" value="1"/>
</dbReference>
<dbReference type="GO" id="GO:0004506">
    <property type="term" value="F:squalene monooxygenase activity"/>
    <property type="evidence" value="ECO:0007669"/>
    <property type="project" value="UniProtKB-UniRule"/>
</dbReference>
<evidence type="ECO:0000256" key="12">
    <source>
        <dbReference type="RuleBase" id="RU367121"/>
    </source>
</evidence>
<comment type="similarity">
    <text evidence="4 12">Belongs to the squalene monooxygenase family.</text>
</comment>
<protein>
    <recommendedName>
        <fullName evidence="5 12">Squalene monooxygenase</fullName>
        <ecNumber evidence="5 12">1.14.14.17</ecNumber>
    </recommendedName>
</protein>
<dbReference type="InterPro" id="IPR040125">
    <property type="entry name" value="Squalene_monox"/>
</dbReference>
<dbReference type="Gramene" id="Kaladp0022s0110.1.v1.1">
    <property type="protein sequence ID" value="Kaladp0022s0110.1.v1.1"/>
    <property type="gene ID" value="Kaladp0022s0110.v1.1"/>
</dbReference>
<evidence type="ECO:0000256" key="5">
    <source>
        <dbReference type="ARBA" id="ARBA00012312"/>
    </source>
</evidence>
<dbReference type="GO" id="GO:0016126">
    <property type="term" value="P:sterol biosynthetic process"/>
    <property type="evidence" value="ECO:0007669"/>
    <property type="project" value="UniProtKB-UniRule"/>
</dbReference>
<dbReference type="GO" id="GO:0050660">
    <property type="term" value="F:flavin adenine dinucleotide binding"/>
    <property type="evidence" value="ECO:0007669"/>
    <property type="project" value="UniProtKB-UniRule"/>
</dbReference>
<evidence type="ECO:0000256" key="11">
    <source>
        <dbReference type="ARBA" id="ARBA00023136"/>
    </source>
</evidence>